<dbReference type="HAMAP" id="MF_00503">
    <property type="entry name" value="Ribosomal_bL9"/>
    <property type="match status" value="1"/>
</dbReference>
<dbReference type="GO" id="GO:0005840">
    <property type="term" value="C:ribosome"/>
    <property type="evidence" value="ECO:0007669"/>
    <property type="project" value="UniProtKB-KW"/>
</dbReference>
<keyword evidence="5" id="KW-1185">Reference proteome</keyword>
<comment type="similarity">
    <text evidence="1">Belongs to the bacterial ribosomal protein bL9 family.</text>
</comment>
<comment type="function">
    <text evidence="1">Binds to the 23S rRNA.</text>
</comment>
<dbReference type="PANTHER" id="PTHR21368">
    <property type="entry name" value="50S RIBOSOMAL PROTEIN L9"/>
    <property type="match status" value="1"/>
</dbReference>
<organism evidence="4 5">
    <name type="scientific">Butyricicoccus intestinisimiae</name>
    <dbReference type="NCBI Taxonomy" id="2841509"/>
    <lineage>
        <taxon>Bacteria</taxon>
        <taxon>Bacillati</taxon>
        <taxon>Bacillota</taxon>
        <taxon>Clostridia</taxon>
        <taxon>Eubacteriales</taxon>
        <taxon>Butyricicoccaceae</taxon>
        <taxon>Butyricicoccus</taxon>
    </lineage>
</organism>
<keyword evidence="1" id="KW-0694">RNA-binding</keyword>
<feature type="domain" description="Ribosomal protein L9" evidence="3">
    <location>
        <begin position="13"/>
        <end position="40"/>
    </location>
</feature>
<dbReference type="Pfam" id="PF03948">
    <property type="entry name" value="Ribosomal_L9_C"/>
    <property type="match status" value="1"/>
</dbReference>
<evidence type="ECO:0000256" key="1">
    <source>
        <dbReference type="HAMAP-Rule" id="MF_00503"/>
    </source>
</evidence>
<dbReference type="Pfam" id="PF01281">
    <property type="entry name" value="Ribosomal_L9_N"/>
    <property type="match status" value="1"/>
</dbReference>
<sequence>MKVILQQDVKGQGKKGQLVEVSEGYGRNFLLPRKLAVPATADNVNQMKQAEESKKHRQAVERAEAEENAKKFESIMVHLTAKGGTSGRIFGSVTSKEIASQLKKEHGIEISKNKIVMDEAIKSFGTYELKVKLYPEVVGKLKVQVTEVE</sequence>
<dbReference type="Proteomes" id="UP000783588">
    <property type="component" value="Unassembled WGS sequence"/>
</dbReference>
<dbReference type="NCBIfam" id="TIGR00158">
    <property type="entry name" value="L9"/>
    <property type="match status" value="1"/>
</dbReference>
<comment type="caution">
    <text evidence="4">The sequence shown here is derived from an EMBL/GenBank/DDBJ whole genome shotgun (WGS) entry which is preliminary data.</text>
</comment>
<name>A0ABS6ER82_9FIRM</name>
<dbReference type="InterPro" id="IPR020070">
    <property type="entry name" value="Ribosomal_bL9_N"/>
</dbReference>
<proteinExistence type="inferred from homology"/>
<gene>
    <name evidence="1 4" type="primary">rplI</name>
    <name evidence="4" type="ORF">KQI75_06130</name>
</gene>
<dbReference type="EMBL" id="JAHLQI010000002">
    <property type="protein sequence ID" value="MBU5490202.1"/>
    <property type="molecule type" value="Genomic_DNA"/>
</dbReference>
<reference evidence="4 5" key="1">
    <citation type="submission" date="2021-06" db="EMBL/GenBank/DDBJ databases">
        <authorList>
            <person name="Sun Q."/>
            <person name="Li D."/>
        </authorList>
    </citation>
    <scope>NUCLEOTIDE SEQUENCE [LARGE SCALE GENOMIC DNA]</scope>
    <source>
        <strain evidence="4 5">MSJd-7</strain>
    </source>
</reference>
<keyword evidence="1" id="KW-0687">Ribonucleoprotein</keyword>
<protein>
    <recommendedName>
        <fullName evidence="1">Large ribosomal subunit protein bL9</fullName>
    </recommendedName>
</protein>
<evidence type="ECO:0000256" key="2">
    <source>
        <dbReference type="SAM" id="MobiDB-lite"/>
    </source>
</evidence>
<keyword evidence="1 4" id="KW-0689">Ribosomal protein</keyword>
<evidence type="ECO:0000313" key="4">
    <source>
        <dbReference type="EMBL" id="MBU5490202.1"/>
    </source>
</evidence>
<dbReference type="InterPro" id="IPR020069">
    <property type="entry name" value="Ribosomal_bL9_C"/>
</dbReference>
<dbReference type="RefSeq" id="WP_216469840.1">
    <property type="nucleotide sequence ID" value="NZ_JAHLQI010000002.1"/>
</dbReference>
<feature type="region of interest" description="Disordered" evidence="2">
    <location>
        <begin position="47"/>
        <end position="66"/>
    </location>
</feature>
<accession>A0ABS6ER82</accession>
<keyword evidence="1" id="KW-0699">rRNA-binding</keyword>
<feature type="compositionally biased region" description="Basic and acidic residues" evidence="2">
    <location>
        <begin position="49"/>
        <end position="66"/>
    </location>
</feature>
<evidence type="ECO:0000259" key="3">
    <source>
        <dbReference type="PROSITE" id="PS00651"/>
    </source>
</evidence>
<dbReference type="InterPro" id="IPR020594">
    <property type="entry name" value="Ribosomal_bL9_bac/chp"/>
</dbReference>
<dbReference type="InterPro" id="IPR000244">
    <property type="entry name" value="Ribosomal_bL9"/>
</dbReference>
<dbReference type="PROSITE" id="PS00651">
    <property type="entry name" value="RIBOSOMAL_L9"/>
    <property type="match status" value="1"/>
</dbReference>
<evidence type="ECO:0000313" key="5">
    <source>
        <dbReference type="Proteomes" id="UP000783588"/>
    </source>
</evidence>